<evidence type="ECO:0000313" key="1">
    <source>
        <dbReference type="EMBL" id="KAG9223456.1"/>
    </source>
</evidence>
<keyword evidence="2" id="KW-1185">Reference proteome</keyword>
<name>A0ACB7J0I9_PLECO</name>
<organism evidence="1 2">
    <name type="scientific">Pleurotus cornucopiae</name>
    <name type="common">Cornucopia mushroom</name>
    <dbReference type="NCBI Taxonomy" id="5321"/>
    <lineage>
        <taxon>Eukaryota</taxon>
        <taxon>Fungi</taxon>
        <taxon>Dikarya</taxon>
        <taxon>Basidiomycota</taxon>
        <taxon>Agaricomycotina</taxon>
        <taxon>Agaricomycetes</taxon>
        <taxon>Agaricomycetidae</taxon>
        <taxon>Agaricales</taxon>
        <taxon>Pleurotineae</taxon>
        <taxon>Pleurotaceae</taxon>
        <taxon>Pleurotus</taxon>
    </lineage>
</organism>
<dbReference type="Proteomes" id="UP000824881">
    <property type="component" value="Unassembled WGS sequence"/>
</dbReference>
<dbReference type="EMBL" id="WQMT02000005">
    <property type="protein sequence ID" value="KAG9223456.1"/>
    <property type="molecule type" value="Genomic_DNA"/>
</dbReference>
<comment type="caution">
    <text evidence="1">The sequence shown here is derived from an EMBL/GenBank/DDBJ whole genome shotgun (WGS) entry which is preliminary data.</text>
</comment>
<evidence type="ECO:0000313" key="2">
    <source>
        <dbReference type="Proteomes" id="UP000824881"/>
    </source>
</evidence>
<protein>
    <submittedName>
        <fullName evidence="1">Uncharacterized protein</fullName>
    </submittedName>
</protein>
<proteinExistence type="predicted"/>
<reference evidence="1 2" key="1">
    <citation type="journal article" date="2021" name="Appl. Environ. Microbiol.">
        <title>Genetic linkage and physical mapping for an oyster mushroom Pleurotus cornucopiae and QTL analysis for the trait cap color.</title>
        <authorList>
            <person name="Zhang Y."/>
            <person name="Gao W."/>
            <person name="Sonnenberg A."/>
            <person name="Chen Q."/>
            <person name="Zhang J."/>
            <person name="Huang C."/>
        </authorList>
    </citation>
    <scope>NUCLEOTIDE SEQUENCE [LARGE SCALE GENOMIC DNA]</scope>
    <source>
        <strain evidence="1">CCMSSC00406</strain>
    </source>
</reference>
<gene>
    <name evidence="1" type="ORF">CCMSSC00406_0006948</name>
</gene>
<sequence length="1060" mass="114005">MQEGSKGRILKRADPSTIQDKFLVGYQGWFTCGGDGEPVGPGTSPPVNSSVSNIDQGHHGWLHWFNYPVPDGGHPNIDLWPDVSEYSPSELFAAPGLKYKSGEQAFLFSSRHPKTVQRHFHWMAKHGVDGAFLQRFATEVDIDAGRHGIRRIRDEVGDRVREAAEKEGRVFAVMYDVTGLPAERIVPVIQRDWVHLIRNQGLLDSPNYLREKRKPVVALWGFGFENAGHTPAIIREVCNFLRYHTPGGVYIVGGVAAHWRSHSRDADRNPEFVDIYTNHFDAISPWTIGRYKDEEEADHFAEQVMKGDIEFLKKKNDSAEMTGEKKTDYIPVVFPGGSGFNMTEGKWTFNGIKRNGGKFLWKQISNARRQGVRIMYGAMWDEYDEGTALMPVIEKKRLLPQSDKFPFLALDEDGFDIPSDWYMRICGFAAEGLRSERRIHDSFPSKELQDYWATRPKYEDLDVKSGDFVSGAGSGGGSGGSGSGEGQSYQDWLEAQKEKEDGPPPPPYTLEAEEEQPTAPPTQNQSQQAAPIIQPPAATQHATASLPGHRVSPTPHPTQSPSISHPSNLPPNLPPSPTAGAPQTATHLTNDTSSQAPYQGHPAPPATNHSTYPASGQSQANTDPMASLTSEFNRHTISPPPIGPGGSMMNLPNSRPPTHPSHPSNTQPPPLPLQQRPSARPSRPSTASPPTSNPTSPRPGAATFNQGDNASGPWSQGQWPPPDWQVNRPNQAAPQHQQPYPQLGPQSSQQPHSSYIDTTSYPNHGYANNATPSIPGANLSRPNSYTAGHGHHHQASLRPHASIGPGTIRPGSSQAPSHNQPQQSLPGAYPYSDATPPSVSYPGPSTSTYPGQSTYNYSQAGSSSYNPPPAGAPMFPGMPSTYGSPPGQSSGFGGPPISTYPGQAAYPPASPPLIGVPSSHDSGGQSSYAQPGMNGGLFFPEAPKVGDAGYSSAPAPQQSSPYGQAQSHYPGGPAYGDAPVSPNGPGGFYAGSSPVPPPRPPPRPSTSGSGSGTGTLFPTPSTGAFGFALSAVDRVAGRERREQLENLANSGTKLFKKITR</sequence>
<accession>A0ACB7J0I9</accession>